<dbReference type="SMART" id="SM00236">
    <property type="entry name" value="fCBD"/>
    <property type="match status" value="1"/>
</dbReference>
<keyword evidence="3" id="KW-0964">Secreted</keyword>
<evidence type="ECO:0000256" key="8">
    <source>
        <dbReference type="ARBA" id="ARBA00023008"/>
    </source>
</evidence>
<sequence length="340" mass="34855">MQFTSKLAQLSALAAVLVSSVAAHGNIISYVIDGVTYPAWAPYGPTSQPGTINRPFYQNGPATPFESGVSILCNGNNLAATTSAPVTAGSTIHTVWDWTSVHPGPVMGYLASCNGPCSSFFGDGPWVKFQQDGYDPTNATPWAEERLRAASAWDFVLPKNLPDGEYLLRTEILGLHAASNLKGAQFYPSCAHLVVSGGEPGPFPSAQGIAIDGAYQDTDPGILVALYTITPQNPAYTAPGGPVIPFPTAGPGGPSSSSTSTSHTSTSTSSSSTSTSKSTTTTTTTSKSSTTSSTTTKTSSSAGPTQTKYGQCGGQGWAGPTTCAAGSTCTASNAYYSQCL</sequence>
<evidence type="ECO:0000256" key="3">
    <source>
        <dbReference type="ARBA" id="ARBA00022525"/>
    </source>
</evidence>
<comment type="cofactor">
    <cofactor evidence="1">
        <name>Cu(2+)</name>
        <dbReference type="ChEBI" id="CHEBI:29036"/>
    </cofactor>
</comment>
<dbReference type="EMBL" id="KV428285">
    <property type="protein sequence ID" value="KZT32903.1"/>
    <property type="molecule type" value="Genomic_DNA"/>
</dbReference>
<dbReference type="InterPro" id="IPR000254">
    <property type="entry name" value="CBD"/>
</dbReference>
<dbReference type="SUPFAM" id="SSF57180">
    <property type="entry name" value="Cellulose-binding domain"/>
    <property type="match status" value="1"/>
</dbReference>
<protein>
    <recommendedName>
        <fullName evidence="15">lytic cellulose monooxygenase (C4-dehydrogenating)</fullName>
        <ecNumber evidence="15">1.14.99.56</ecNumber>
    </recommendedName>
</protein>
<feature type="compositionally biased region" description="Low complexity" evidence="16">
    <location>
        <begin position="255"/>
        <end position="301"/>
    </location>
</feature>
<dbReference type="STRING" id="1314776.A0A165Y5K8"/>
<name>A0A165Y5K8_9AGAM</name>
<dbReference type="GO" id="GO:0030245">
    <property type="term" value="P:cellulose catabolic process"/>
    <property type="evidence" value="ECO:0007669"/>
    <property type="project" value="UniProtKB-KW"/>
</dbReference>
<dbReference type="Gene3D" id="2.70.50.70">
    <property type="match status" value="1"/>
</dbReference>
<dbReference type="CDD" id="cd21175">
    <property type="entry name" value="LPMO_AA9"/>
    <property type="match status" value="1"/>
</dbReference>
<dbReference type="EC" id="1.14.99.56" evidence="15"/>
<keyword evidence="5 17" id="KW-0732">Signal</keyword>
<evidence type="ECO:0000256" key="4">
    <source>
        <dbReference type="ARBA" id="ARBA00022723"/>
    </source>
</evidence>
<evidence type="ECO:0000256" key="17">
    <source>
        <dbReference type="SAM" id="SignalP"/>
    </source>
</evidence>
<feature type="region of interest" description="Disordered" evidence="16">
    <location>
        <begin position="238"/>
        <end position="307"/>
    </location>
</feature>
<organism evidence="19 20">
    <name type="scientific">Sistotremastrum suecicum HHB10207 ss-3</name>
    <dbReference type="NCBI Taxonomy" id="1314776"/>
    <lineage>
        <taxon>Eukaryota</taxon>
        <taxon>Fungi</taxon>
        <taxon>Dikarya</taxon>
        <taxon>Basidiomycota</taxon>
        <taxon>Agaricomycotina</taxon>
        <taxon>Agaricomycetes</taxon>
        <taxon>Sistotremastrales</taxon>
        <taxon>Sistotremastraceae</taxon>
        <taxon>Sistotremastrum</taxon>
    </lineage>
</organism>
<feature type="signal peptide" evidence="17">
    <location>
        <begin position="1"/>
        <end position="23"/>
    </location>
</feature>
<evidence type="ECO:0000313" key="20">
    <source>
        <dbReference type="Proteomes" id="UP000076798"/>
    </source>
</evidence>
<dbReference type="GO" id="GO:0046872">
    <property type="term" value="F:metal ion binding"/>
    <property type="evidence" value="ECO:0007669"/>
    <property type="project" value="UniProtKB-KW"/>
</dbReference>
<dbReference type="InterPro" id="IPR035971">
    <property type="entry name" value="CBD_sf"/>
</dbReference>
<dbReference type="Pfam" id="PF03443">
    <property type="entry name" value="AA9"/>
    <property type="match status" value="1"/>
</dbReference>
<dbReference type="InterPro" id="IPR049892">
    <property type="entry name" value="AA9"/>
</dbReference>
<evidence type="ECO:0000256" key="1">
    <source>
        <dbReference type="ARBA" id="ARBA00001973"/>
    </source>
</evidence>
<keyword evidence="10" id="KW-1015">Disulfide bond</keyword>
<dbReference type="OrthoDB" id="4849160at2759"/>
<evidence type="ECO:0000256" key="10">
    <source>
        <dbReference type="ARBA" id="ARBA00023157"/>
    </source>
</evidence>
<dbReference type="PROSITE" id="PS00562">
    <property type="entry name" value="CBM1_1"/>
    <property type="match status" value="1"/>
</dbReference>
<keyword evidence="6" id="KW-0136">Cellulose degradation</keyword>
<accession>A0A165Y5K8</accession>
<keyword evidence="12" id="KW-0624">Polysaccharide degradation</keyword>
<dbReference type="GO" id="GO:0005576">
    <property type="term" value="C:extracellular region"/>
    <property type="evidence" value="ECO:0007669"/>
    <property type="project" value="UniProtKB-SubCell"/>
</dbReference>
<evidence type="ECO:0000256" key="16">
    <source>
        <dbReference type="SAM" id="MobiDB-lite"/>
    </source>
</evidence>
<evidence type="ECO:0000256" key="12">
    <source>
        <dbReference type="ARBA" id="ARBA00023326"/>
    </source>
</evidence>
<gene>
    <name evidence="19" type="ORF">SISSUDRAFT_1132880</name>
</gene>
<dbReference type="AlphaFoldDB" id="A0A165Y5K8"/>
<dbReference type="PANTHER" id="PTHR33353">
    <property type="entry name" value="PUTATIVE (AFU_ORTHOLOGUE AFUA_1G12560)-RELATED"/>
    <property type="match status" value="1"/>
</dbReference>
<evidence type="ECO:0000313" key="19">
    <source>
        <dbReference type="EMBL" id="KZT32903.1"/>
    </source>
</evidence>
<dbReference type="Pfam" id="PF00734">
    <property type="entry name" value="CBM_1"/>
    <property type="match status" value="1"/>
</dbReference>
<feature type="chain" id="PRO_5007869196" description="lytic cellulose monooxygenase (C4-dehydrogenating)" evidence="17">
    <location>
        <begin position="24"/>
        <end position="340"/>
    </location>
</feature>
<evidence type="ECO:0000259" key="18">
    <source>
        <dbReference type="PROSITE" id="PS51164"/>
    </source>
</evidence>
<dbReference type="GO" id="GO:0030248">
    <property type="term" value="F:cellulose binding"/>
    <property type="evidence" value="ECO:0007669"/>
    <property type="project" value="InterPro"/>
</dbReference>
<keyword evidence="4" id="KW-0479">Metal-binding</keyword>
<evidence type="ECO:0000256" key="2">
    <source>
        <dbReference type="ARBA" id="ARBA00004613"/>
    </source>
</evidence>
<evidence type="ECO:0000256" key="13">
    <source>
        <dbReference type="ARBA" id="ARBA00044502"/>
    </source>
</evidence>
<evidence type="ECO:0000256" key="14">
    <source>
        <dbReference type="ARBA" id="ARBA00045077"/>
    </source>
</evidence>
<evidence type="ECO:0000256" key="7">
    <source>
        <dbReference type="ARBA" id="ARBA00023002"/>
    </source>
</evidence>
<evidence type="ECO:0000256" key="9">
    <source>
        <dbReference type="ARBA" id="ARBA00023033"/>
    </source>
</evidence>
<keyword evidence="11" id="KW-0119">Carbohydrate metabolism</keyword>
<dbReference type="PANTHER" id="PTHR33353:SF10">
    <property type="entry name" value="ENDO-BETA-1,4-GLUCANASE D"/>
    <property type="match status" value="1"/>
</dbReference>
<proteinExistence type="inferred from homology"/>
<comment type="subcellular location">
    <subcellularLocation>
        <location evidence="2">Secreted</location>
    </subcellularLocation>
</comment>
<keyword evidence="7" id="KW-0560">Oxidoreductase</keyword>
<comment type="similarity">
    <text evidence="13">Belongs to the polysaccharide monooxygenase AA9 family.</text>
</comment>
<dbReference type="GO" id="GO:0004497">
    <property type="term" value="F:monooxygenase activity"/>
    <property type="evidence" value="ECO:0007669"/>
    <property type="project" value="UniProtKB-KW"/>
</dbReference>
<feature type="domain" description="CBM1" evidence="18">
    <location>
        <begin position="304"/>
        <end position="340"/>
    </location>
</feature>
<evidence type="ECO:0000256" key="15">
    <source>
        <dbReference type="ARBA" id="ARBA00047174"/>
    </source>
</evidence>
<keyword evidence="20" id="KW-1185">Reference proteome</keyword>
<evidence type="ECO:0000256" key="5">
    <source>
        <dbReference type="ARBA" id="ARBA00022729"/>
    </source>
</evidence>
<evidence type="ECO:0000256" key="11">
    <source>
        <dbReference type="ARBA" id="ARBA00023277"/>
    </source>
</evidence>
<dbReference type="PROSITE" id="PS51164">
    <property type="entry name" value="CBM1_2"/>
    <property type="match status" value="1"/>
</dbReference>
<dbReference type="InterPro" id="IPR005103">
    <property type="entry name" value="AA9_LPMO"/>
</dbReference>
<keyword evidence="8" id="KW-0186">Copper</keyword>
<comment type="catalytic activity">
    <reaction evidence="14">
        <text>[(1-&gt;4)-beta-D-glucosyl]n+m + reduced acceptor + O2 = 4-dehydro-beta-D-glucosyl-[(1-&gt;4)-beta-D-glucosyl]n-1 + [(1-&gt;4)-beta-D-glucosyl]m + acceptor + H2O.</text>
        <dbReference type="EC" id="1.14.99.56"/>
    </reaction>
</comment>
<evidence type="ECO:0000256" key="6">
    <source>
        <dbReference type="ARBA" id="ARBA00023001"/>
    </source>
</evidence>
<dbReference type="Proteomes" id="UP000076798">
    <property type="component" value="Unassembled WGS sequence"/>
</dbReference>
<reference evidence="19 20" key="1">
    <citation type="journal article" date="2016" name="Mol. Biol. Evol.">
        <title>Comparative Genomics of Early-Diverging Mushroom-Forming Fungi Provides Insights into the Origins of Lignocellulose Decay Capabilities.</title>
        <authorList>
            <person name="Nagy L.G."/>
            <person name="Riley R."/>
            <person name="Tritt A."/>
            <person name="Adam C."/>
            <person name="Daum C."/>
            <person name="Floudas D."/>
            <person name="Sun H."/>
            <person name="Yadav J.S."/>
            <person name="Pangilinan J."/>
            <person name="Larsson K.H."/>
            <person name="Matsuura K."/>
            <person name="Barry K."/>
            <person name="Labutti K."/>
            <person name="Kuo R."/>
            <person name="Ohm R.A."/>
            <person name="Bhattacharya S.S."/>
            <person name="Shirouzu T."/>
            <person name="Yoshinaga Y."/>
            <person name="Martin F.M."/>
            <person name="Grigoriev I.V."/>
            <person name="Hibbett D.S."/>
        </authorList>
    </citation>
    <scope>NUCLEOTIDE SEQUENCE [LARGE SCALE GENOMIC DNA]</scope>
    <source>
        <strain evidence="19 20">HHB10207 ss-3</strain>
    </source>
</reference>
<keyword evidence="9" id="KW-0503">Monooxygenase</keyword>